<dbReference type="InterPro" id="IPR016164">
    <property type="entry name" value="FAD-linked_Oxase-like_C"/>
</dbReference>
<dbReference type="InterPro" id="IPR006094">
    <property type="entry name" value="Oxid_FAD_bind_N"/>
</dbReference>
<feature type="domain" description="4Fe-4S ferredoxin-type" evidence="11">
    <location>
        <begin position="531"/>
        <end position="562"/>
    </location>
</feature>
<keyword evidence="14" id="KW-1185">Reference proteome</keyword>
<dbReference type="InterPro" id="IPR016166">
    <property type="entry name" value="FAD-bd_PCMH"/>
</dbReference>
<keyword evidence="8" id="KW-0408">Iron</keyword>
<protein>
    <recommendedName>
        <fullName evidence="10">D-lactate dehydrogenase (cytochrome)</fullName>
        <ecNumber evidence="10">1.1.2.4</ecNumber>
    </recommendedName>
</protein>
<dbReference type="InterPro" id="IPR016167">
    <property type="entry name" value="FAD-bd_PCMH_sub1"/>
</dbReference>
<dbReference type="InterPro" id="IPR009051">
    <property type="entry name" value="Helical_ferredxn"/>
</dbReference>
<organism evidence="13 14">
    <name type="scientific">Candidatus Competibacter phosphatis</name>
    <dbReference type="NCBI Taxonomy" id="221280"/>
    <lineage>
        <taxon>Bacteria</taxon>
        <taxon>Pseudomonadati</taxon>
        <taxon>Pseudomonadota</taxon>
        <taxon>Gammaproteobacteria</taxon>
        <taxon>Candidatus Competibacteraceae</taxon>
        <taxon>Candidatus Competibacter</taxon>
    </lineage>
</organism>
<dbReference type="Pfam" id="PF01565">
    <property type="entry name" value="FAD_binding_4"/>
    <property type="match status" value="1"/>
</dbReference>
<dbReference type="Gene3D" id="1.10.1060.10">
    <property type="entry name" value="Alpha-helical ferredoxin"/>
    <property type="match status" value="1"/>
</dbReference>
<dbReference type="PANTHER" id="PTHR11748">
    <property type="entry name" value="D-LACTATE DEHYDROGENASE"/>
    <property type="match status" value="1"/>
</dbReference>
<dbReference type="Gene3D" id="3.30.43.10">
    <property type="entry name" value="Uridine Diphospho-n-acetylenolpyruvylglucosamine Reductase, domain 2"/>
    <property type="match status" value="1"/>
</dbReference>
<feature type="domain" description="FAD-binding PCMH-type" evidence="12">
    <location>
        <begin position="39"/>
        <end position="267"/>
    </location>
</feature>
<evidence type="ECO:0000256" key="6">
    <source>
        <dbReference type="ARBA" id="ARBA00022946"/>
    </source>
</evidence>
<keyword evidence="6" id="KW-0809">Transit peptide</keyword>
<dbReference type="Gene3D" id="1.10.45.10">
    <property type="entry name" value="Vanillyl-alcohol Oxidase, Chain A, domain 4"/>
    <property type="match status" value="1"/>
</dbReference>
<dbReference type="Proteomes" id="UP000760480">
    <property type="component" value="Unassembled WGS sequence"/>
</dbReference>
<dbReference type="InterPro" id="IPR017896">
    <property type="entry name" value="4Fe4S_Fe-S-bd"/>
</dbReference>
<keyword evidence="3" id="KW-0285">Flavoprotein</keyword>
<sequence>MPPTAYEQLHRDLQQFIPAARLIGDPLRTLAYGTDASLYRLIPKLVVRVDSEDEMRRILALAHRHETPVTFRAAGTSLSGQAVTDSVLLQLGDGWRSWRIGEHAATISLQPGIVGGHANRYLAPYRRKIGPDPASINSCQIGGIAANNASGMCCGTAQNSYQTLKSMRVMLADGTVLDTGDSASREAFEGSHDDLLAQLAELGRRTRADTTLAGRIRDKFKIKNTCGYSLNALVDYEDPFEILQHLMIGSEGTLGFIAEITYRTVEEHTHKATVLMIFPDIKTACEAVAMLKSQPVAAVELMDRASLRSVEHKPGMPSYFKELSETAAALLVETRALDSTTLKAQVETIAAALAATPTLLPFQFTDRPEEFTQLWAIRQGLFPSVGSARATGTTVIIEDVAVPVPQLAAMTLDLQDLFDQHGYTGSIIFGHALEGNLHFVITPDFAKPAETERYKNFMDDVCHMIVDRYDGSLKAEHGTGRNIAPFVELEWGRQAHRLMWEIKTLFDPHHLLNPGVILNDDPEAHLKNIKPMAAVDPLVDKCIECGFCEPNCPSRALTLSPRQRIVGLREMARLQAAGEESNRLQAITESYAYQGLETCAADSLCSLTCPVGINTGTMMLKKRSQQRGQTAQRIGNWVAKHFSGVITATRFNLAAANLSHTVFGSTLQGGVTGAARKLSGNRLPLWNRYMPSAGAMPKPETNAVPDRPRVVYFPSCASRTMGPAKGDPELDALPVKTAALLRKAGFEVVLPEDSGSLCCGQPFESKGLPEQADAKRREVEQALLKASRNGQDPIVFDTTPCTLRVKKNQAETPLKLYDITEFLHDVVLERLTIHKRPETVAIHPTCSNINMGLQAKLKAIAETCVEKVIVPDRISCCGWAGDKGFTHPELNASALRDLKAALPEDCTSGYSTSRTCEIGLSLHSGRFYRSIVYLVDRCSQPNTG</sequence>
<evidence type="ECO:0000256" key="7">
    <source>
        <dbReference type="ARBA" id="ARBA00023002"/>
    </source>
</evidence>
<dbReference type="Pfam" id="PF13183">
    <property type="entry name" value="Fer4_8"/>
    <property type="match status" value="1"/>
</dbReference>
<dbReference type="InterPro" id="IPR036318">
    <property type="entry name" value="FAD-bd_PCMH-like_sf"/>
</dbReference>
<dbReference type="PROSITE" id="PS00198">
    <property type="entry name" value="4FE4S_FER_1"/>
    <property type="match status" value="1"/>
</dbReference>
<dbReference type="EMBL" id="SPMZ01000001">
    <property type="protein sequence ID" value="NMQ17728.1"/>
    <property type="molecule type" value="Genomic_DNA"/>
</dbReference>
<gene>
    <name evidence="13" type="ORF">E4P82_00015</name>
</gene>
<evidence type="ECO:0000256" key="10">
    <source>
        <dbReference type="ARBA" id="ARBA00038897"/>
    </source>
</evidence>
<keyword evidence="4" id="KW-0479">Metal-binding</keyword>
<evidence type="ECO:0000313" key="14">
    <source>
        <dbReference type="Proteomes" id="UP000760480"/>
    </source>
</evidence>
<dbReference type="SUPFAM" id="SSF55103">
    <property type="entry name" value="FAD-linked oxidases, C-terminal domain"/>
    <property type="match status" value="1"/>
</dbReference>
<dbReference type="EC" id="1.1.2.4" evidence="10"/>
<evidence type="ECO:0000256" key="4">
    <source>
        <dbReference type="ARBA" id="ARBA00022723"/>
    </source>
</evidence>
<dbReference type="SUPFAM" id="SSF46548">
    <property type="entry name" value="alpha-helical ferredoxin"/>
    <property type="match status" value="1"/>
</dbReference>
<dbReference type="InterPro" id="IPR016169">
    <property type="entry name" value="FAD-bd_PCMH_sub2"/>
</dbReference>
<evidence type="ECO:0000256" key="1">
    <source>
        <dbReference type="ARBA" id="ARBA00001974"/>
    </source>
</evidence>
<evidence type="ECO:0000259" key="12">
    <source>
        <dbReference type="PROSITE" id="PS51387"/>
    </source>
</evidence>
<reference evidence="13 14" key="1">
    <citation type="submission" date="2019-03" db="EMBL/GenBank/DDBJ databases">
        <title>Metabolic reconstructions from genomes of highly enriched 'Candidatus Accumulibacter' and 'Candidatus Competibacter' bioreactor populations.</title>
        <authorList>
            <person name="Annavajhala M.K."/>
            <person name="Welles L."/>
            <person name="Abbas B."/>
            <person name="Sorokin D."/>
            <person name="Park H."/>
            <person name="Van Loosdrecht M."/>
            <person name="Chandran K."/>
        </authorList>
    </citation>
    <scope>NUCLEOTIDE SEQUENCE [LARGE SCALE GENOMIC DNA]</scope>
    <source>
        <strain evidence="13 14">SBR_G</strain>
    </source>
</reference>
<dbReference type="PANTHER" id="PTHR11748:SF111">
    <property type="entry name" value="D-LACTATE DEHYDROGENASE, MITOCHONDRIAL-RELATED"/>
    <property type="match status" value="1"/>
</dbReference>
<evidence type="ECO:0000256" key="2">
    <source>
        <dbReference type="ARBA" id="ARBA00008000"/>
    </source>
</evidence>
<dbReference type="InterPro" id="IPR004113">
    <property type="entry name" value="FAD-bd_oxidored_4_C"/>
</dbReference>
<keyword evidence="5" id="KW-0274">FAD</keyword>
<comment type="caution">
    <text evidence="13">The sequence shown here is derived from an EMBL/GenBank/DDBJ whole genome shotgun (WGS) entry which is preliminary data.</text>
</comment>
<dbReference type="SUPFAM" id="SSF56176">
    <property type="entry name" value="FAD-binding/transporter-associated domain-like"/>
    <property type="match status" value="1"/>
</dbReference>
<dbReference type="PROSITE" id="PS51387">
    <property type="entry name" value="FAD_PCMH"/>
    <property type="match status" value="1"/>
</dbReference>
<dbReference type="Pfam" id="PF02913">
    <property type="entry name" value="FAD-oxidase_C"/>
    <property type="match status" value="1"/>
</dbReference>
<dbReference type="InterPro" id="IPR017900">
    <property type="entry name" value="4Fe4S_Fe_S_CS"/>
</dbReference>
<name>A0ABX1TEE5_9GAMM</name>
<evidence type="ECO:0000259" key="11">
    <source>
        <dbReference type="PROSITE" id="PS51379"/>
    </source>
</evidence>
<proteinExistence type="inferred from homology"/>
<dbReference type="Gene3D" id="3.30.70.2190">
    <property type="match status" value="1"/>
</dbReference>
<dbReference type="Gene3D" id="3.30.70.2740">
    <property type="match status" value="1"/>
</dbReference>
<evidence type="ECO:0000313" key="13">
    <source>
        <dbReference type="EMBL" id="NMQ17728.1"/>
    </source>
</evidence>
<dbReference type="InterPro" id="IPR016171">
    <property type="entry name" value="Vanillyl_alc_oxidase_C-sub2"/>
</dbReference>
<evidence type="ECO:0000256" key="5">
    <source>
        <dbReference type="ARBA" id="ARBA00022827"/>
    </source>
</evidence>
<comment type="similarity">
    <text evidence="2">Belongs to the FAD-binding oxidoreductase/transferase type 4 family.</text>
</comment>
<dbReference type="InterPro" id="IPR004017">
    <property type="entry name" value="Cys_rich_dom"/>
</dbReference>
<dbReference type="PROSITE" id="PS51379">
    <property type="entry name" value="4FE4S_FER_2"/>
    <property type="match status" value="1"/>
</dbReference>
<keyword evidence="7" id="KW-0560">Oxidoreductase</keyword>
<evidence type="ECO:0000256" key="3">
    <source>
        <dbReference type="ARBA" id="ARBA00022630"/>
    </source>
</evidence>
<evidence type="ECO:0000256" key="9">
    <source>
        <dbReference type="ARBA" id="ARBA00023014"/>
    </source>
</evidence>
<evidence type="ECO:0000256" key="8">
    <source>
        <dbReference type="ARBA" id="ARBA00023004"/>
    </source>
</evidence>
<keyword evidence="9" id="KW-0411">Iron-sulfur</keyword>
<dbReference type="RefSeq" id="WP_169246988.1">
    <property type="nucleotide sequence ID" value="NZ_SPMZ01000001.1"/>
</dbReference>
<dbReference type="Pfam" id="PF02754">
    <property type="entry name" value="CCG"/>
    <property type="match status" value="2"/>
</dbReference>
<comment type="cofactor">
    <cofactor evidence="1">
        <name>FAD</name>
        <dbReference type="ChEBI" id="CHEBI:57692"/>
    </cofactor>
</comment>
<accession>A0ABX1TEE5</accession>
<dbReference type="Gene3D" id="3.30.465.10">
    <property type="match status" value="1"/>
</dbReference>